<evidence type="ECO:0000313" key="3">
    <source>
        <dbReference type="Proteomes" id="UP000051213"/>
    </source>
</evidence>
<organism evidence="2 3">
    <name type="scientific">SAR92 bacterium BACL26 MAG-121220-bin70</name>
    <dbReference type="NCBI Taxonomy" id="1655626"/>
    <lineage>
        <taxon>Bacteria</taxon>
        <taxon>Pseudomonadati</taxon>
        <taxon>Pseudomonadota</taxon>
        <taxon>Gammaproteobacteria</taxon>
        <taxon>Cellvibrionales</taxon>
        <taxon>Porticoccaceae</taxon>
        <taxon>SAR92 clade</taxon>
    </lineage>
</organism>
<feature type="domain" description="XdhC Rossmann" evidence="1">
    <location>
        <begin position="2"/>
        <end position="78"/>
    </location>
</feature>
<evidence type="ECO:0000259" key="1">
    <source>
        <dbReference type="Pfam" id="PF13478"/>
    </source>
</evidence>
<dbReference type="AlphaFoldDB" id="A0A0R2TV70"/>
<accession>A0A0R2TV70</accession>
<reference evidence="2 3" key="1">
    <citation type="submission" date="2015-10" db="EMBL/GenBank/DDBJ databases">
        <title>Metagenome-Assembled Genomes uncover a global brackish microbiome.</title>
        <authorList>
            <person name="Hugerth L.W."/>
            <person name="Larsson J."/>
            <person name="Alneberg J."/>
            <person name="Lindh M.V."/>
            <person name="Legrand C."/>
            <person name="Pinhassi J."/>
            <person name="Andersson A.F."/>
        </authorList>
    </citation>
    <scope>NUCLEOTIDE SEQUENCE [LARGE SCALE GENOMIC DNA]</scope>
    <source>
        <strain evidence="2">BACL26 MAG-121220-bin70</strain>
    </source>
</reference>
<dbReference type="EMBL" id="LICA01000674">
    <property type="protein sequence ID" value="KRO90702.1"/>
    <property type="molecule type" value="Genomic_DNA"/>
</dbReference>
<name>A0A0R2TV70_9GAMM</name>
<dbReference type="PANTHER" id="PTHR30388">
    <property type="entry name" value="ALDEHYDE OXIDOREDUCTASE MOLYBDENUM COFACTOR ASSEMBLY PROTEIN"/>
    <property type="match status" value="1"/>
</dbReference>
<dbReference type="Proteomes" id="UP000051213">
    <property type="component" value="Unassembled WGS sequence"/>
</dbReference>
<protein>
    <recommendedName>
        <fullName evidence="1">XdhC Rossmann domain-containing protein</fullName>
    </recommendedName>
</protein>
<sequence>MLMTHNLELDAQWLTFLHQRCSPAYVGLLGPVERRESVLKLSEIPDLEWLDKHVNGPVGLDIGGELPESIALSILAQCHAVLYGASGEVLNKRSYIRVNPS</sequence>
<dbReference type="InterPro" id="IPR027051">
    <property type="entry name" value="XdhC_Rossmann_dom"/>
</dbReference>
<dbReference type="Pfam" id="PF13478">
    <property type="entry name" value="XdhC_C"/>
    <property type="match status" value="1"/>
</dbReference>
<evidence type="ECO:0000313" key="2">
    <source>
        <dbReference type="EMBL" id="KRO90702.1"/>
    </source>
</evidence>
<dbReference type="InterPro" id="IPR052698">
    <property type="entry name" value="MoCofactor_Util/Proc"/>
</dbReference>
<dbReference type="Gene3D" id="3.40.50.720">
    <property type="entry name" value="NAD(P)-binding Rossmann-like Domain"/>
    <property type="match status" value="1"/>
</dbReference>
<gene>
    <name evidence="2" type="ORF">ABS24_08060</name>
</gene>
<dbReference type="PANTHER" id="PTHR30388:SF4">
    <property type="entry name" value="MOLYBDENUM COFACTOR INSERTION CHAPERONE PAOD"/>
    <property type="match status" value="1"/>
</dbReference>
<comment type="caution">
    <text evidence="2">The sequence shown here is derived from an EMBL/GenBank/DDBJ whole genome shotgun (WGS) entry which is preliminary data.</text>
</comment>
<proteinExistence type="predicted"/>